<gene>
    <name evidence="1" type="ORF">DEA37_0004995</name>
</gene>
<dbReference type="EMBL" id="QNGE01007902">
    <property type="protein sequence ID" value="KAA3670892.1"/>
    <property type="molecule type" value="Genomic_DNA"/>
</dbReference>
<proteinExistence type="predicted"/>
<keyword evidence="2" id="KW-1185">Reference proteome</keyword>
<accession>A0A5J4N5T8</accession>
<name>A0A5J4N5T8_9TREM</name>
<dbReference type="AlphaFoldDB" id="A0A5J4N5T8"/>
<dbReference type="Proteomes" id="UP000324629">
    <property type="component" value="Unassembled WGS sequence"/>
</dbReference>
<dbReference type="PANTHER" id="PTHR17695">
    <property type="entry name" value="SMALL SUBUNIT PROCESSOME COMPONENT 20 HOMOLOG"/>
    <property type="match status" value="1"/>
</dbReference>
<dbReference type="GO" id="GO:0032040">
    <property type="term" value="C:small-subunit processome"/>
    <property type="evidence" value="ECO:0007669"/>
    <property type="project" value="TreeGrafter"/>
</dbReference>
<comment type="caution">
    <text evidence="1">The sequence shown here is derived from an EMBL/GenBank/DDBJ whole genome shotgun (WGS) entry which is preliminary data.</text>
</comment>
<organism evidence="1 2">
    <name type="scientific">Paragonimus westermani</name>
    <dbReference type="NCBI Taxonomy" id="34504"/>
    <lineage>
        <taxon>Eukaryota</taxon>
        <taxon>Metazoa</taxon>
        <taxon>Spiralia</taxon>
        <taxon>Lophotrochozoa</taxon>
        <taxon>Platyhelminthes</taxon>
        <taxon>Trematoda</taxon>
        <taxon>Digenea</taxon>
        <taxon>Plagiorchiida</taxon>
        <taxon>Troglotremata</taxon>
        <taxon>Troglotrematidae</taxon>
        <taxon>Paragonimus</taxon>
    </lineage>
</organism>
<dbReference type="InterPro" id="IPR052575">
    <property type="entry name" value="SSU_processome_comp_20"/>
</dbReference>
<evidence type="ECO:0000313" key="2">
    <source>
        <dbReference type="Proteomes" id="UP000324629"/>
    </source>
</evidence>
<dbReference type="PANTHER" id="PTHR17695:SF11">
    <property type="entry name" value="SMALL SUBUNIT PROCESSOME COMPONENT 20 HOMOLOG"/>
    <property type="match status" value="1"/>
</dbReference>
<evidence type="ECO:0000313" key="1">
    <source>
        <dbReference type="EMBL" id="KAA3670892.1"/>
    </source>
</evidence>
<sequence length="377" mass="42861">MLFLFRVSNLTTSDPNSCCLALRVVDLELCSFALPGSPELPTDFASSCCEELFSCLQSASHQVRLHTLRIFTVIYGLADRSHRSDETSAVLSVLSRCLSAERLKLDAQSVREFLIPVLHLHAHRTGVRGHPVAALLALHYLLGLLHVQLTSTWSGIQEAIASFAELPREQTTVKQPQSVDKPESDTGRPIDEWRHVACRLYWSVLEPVLEDVGRQALNNSPTASNAVHSDPEANYRDTPVKSRLLMLYRAQPDQDHLVHQSDGLLVTERPIDWFQYYVSLWRCLRPQSAEKKTRLLTPLLLQLIEYVQDRDNLMCYTICIRCVSMNTDVVRFNTQQGFNRTGEELLLAALGLFCMFNNIKSIYQEAEFRRSLYEVGR</sequence>
<dbReference type="GO" id="GO:0030686">
    <property type="term" value="C:90S preribosome"/>
    <property type="evidence" value="ECO:0007669"/>
    <property type="project" value="TreeGrafter"/>
</dbReference>
<protein>
    <submittedName>
        <fullName evidence="1">Uncharacterized protein</fullName>
    </submittedName>
</protein>
<reference evidence="1 2" key="1">
    <citation type="journal article" date="2019" name="Gigascience">
        <title>Whole-genome sequence of the oriental lung fluke Paragonimus westermani.</title>
        <authorList>
            <person name="Oey H."/>
            <person name="Zakrzewski M."/>
            <person name="Narain K."/>
            <person name="Devi K.R."/>
            <person name="Agatsuma T."/>
            <person name="Nawaratna S."/>
            <person name="Gobert G.N."/>
            <person name="Jones M.K."/>
            <person name="Ragan M.A."/>
            <person name="McManus D.P."/>
            <person name="Krause L."/>
        </authorList>
    </citation>
    <scope>NUCLEOTIDE SEQUENCE [LARGE SCALE GENOMIC DNA]</scope>
    <source>
        <strain evidence="1 2">IND2009</strain>
    </source>
</reference>